<name>V5SCS3_9HYPH</name>
<dbReference type="Pfam" id="PF13649">
    <property type="entry name" value="Methyltransf_25"/>
    <property type="match status" value="1"/>
</dbReference>
<evidence type="ECO:0000313" key="4">
    <source>
        <dbReference type="EMBL" id="AHB48303.1"/>
    </source>
</evidence>
<dbReference type="GO" id="GO:0008168">
    <property type="term" value="F:methyltransferase activity"/>
    <property type="evidence" value="ECO:0007669"/>
    <property type="project" value="UniProtKB-KW"/>
</dbReference>
<evidence type="ECO:0000256" key="2">
    <source>
        <dbReference type="ARBA" id="ARBA00022679"/>
    </source>
</evidence>
<evidence type="ECO:0000313" key="5">
    <source>
        <dbReference type="Proteomes" id="UP000018542"/>
    </source>
</evidence>
<dbReference type="AlphaFoldDB" id="V5SCS3"/>
<dbReference type="Proteomes" id="UP000018542">
    <property type="component" value="Chromosome"/>
</dbReference>
<dbReference type="Gene3D" id="3.40.50.150">
    <property type="entry name" value="Vaccinia Virus protein VP39"/>
    <property type="match status" value="1"/>
</dbReference>
<dbReference type="SUPFAM" id="SSF53335">
    <property type="entry name" value="S-adenosyl-L-methionine-dependent methyltransferases"/>
    <property type="match status" value="1"/>
</dbReference>
<dbReference type="PANTHER" id="PTHR43861:SF1">
    <property type="entry name" value="TRANS-ACONITATE 2-METHYLTRANSFERASE"/>
    <property type="match status" value="1"/>
</dbReference>
<dbReference type="HOGENOM" id="CLU_086922_0_0_5"/>
<proteinExistence type="predicted"/>
<dbReference type="InterPro" id="IPR029063">
    <property type="entry name" value="SAM-dependent_MTases_sf"/>
</dbReference>
<evidence type="ECO:0000256" key="1">
    <source>
        <dbReference type="ARBA" id="ARBA00022603"/>
    </source>
</evidence>
<dbReference type="PANTHER" id="PTHR43861">
    <property type="entry name" value="TRANS-ACONITATE 2-METHYLTRANSFERASE-RELATED"/>
    <property type="match status" value="1"/>
</dbReference>
<dbReference type="EMBL" id="CP006912">
    <property type="protein sequence ID" value="AHB48303.1"/>
    <property type="molecule type" value="Genomic_DNA"/>
</dbReference>
<keyword evidence="1 4" id="KW-0489">Methyltransferase</keyword>
<dbReference type="STRING" id="1029756.W911_07700"/>
<keyword evidence="2 4" id="KW-0808">Transferase</keyword>
<keyword evidence="5" id="KW-1185">Reference proteome</keyword>
<evidence type="ECO:0000259" key="3">
    <source>
        <dbReference type="Pfam" id="PF13649"/>
    </source>
</evidence>
<dbReference type="CDD" id="cd02440">
    <property type="entry name" value="AdoMet_MTases"/>
    <property type="match status" value="1"/>
</dbReference>
<dbReference type="PATRIC" id="fig|1029756.8.peg.1610"/>
<protein>
    <submittedName>
        <fullName evidence="4">O-methyltransferase</fullName>
    </submittedName>
</protein>
<gene>
    <name evidence="4" type="ORF">W911_07700</name>
</gene>
<dbReference type="KEGG" id="hni:W911_07700"/>
<dbReference type="InterPro" id="IPR041698">
    <property type="entry name" value="Methyltransf_25"/>
</dbReference>
<dbReference type="OrthoDB" id="5298787at2"/>
<reference evidence="4 5" key="1">
    <citation type="journal article" date="2014" name="Genome Announc.">
        <title>Complete Genome Sequence of Hyphomicrobium nitrativorans Strain NL23, a Denitrifying Bacterium Isolated from Biofilm of a Methanol-Fed Denitrification System Treating Seawater at the Montreal Biodome.</title>
        <authorList>
            <person name="Martineau C."/>
            <person name="Villeneuve C."/>
            <person name="Mauffrey F."/>
            <person name="Villemur R."/>
        </authorList>
    </citation>
    <scope>NUCLEOTIDE SEQUENCE [LARGE SCALE GENOMIC DNA]</scope>
    <source>
        <strain evidence="4">NL23</strain>
    </source>
</reference>
<dbReference type="GO" id="GO:0032259">
    <property type="term" value="P:methylation"/>
    <property type="evidence" value="ECO:0007669"/>
    <property type="project" value="UniProtKB-KW"/>
</dbReference>
<accession>V5SCS3</accession>
<sequence length="210" mass="22871">MDSIYRVQRHIYDASRKYYLLGRDGLIDALQPMAGETVLEIGCGTGRNLICAAHRYPSAMFYGVDVSAAMLETAQASVEKAGLGHCIQFGQADAARLDTEALFGAASFDRVFVSYALSMIPPWREALAHAFAAVAPGGALYIVDFGEQEGLPQVFRAGLRAWLAKFSVEPRADLEDELRRLAAESGAALTFSRPFRDYACRAVLKRQAAA</sequence>
<feature type="domain" description="Methyltransferase" evidence="3">
    <location>
        <begin position="38"/>
        <end position="138"/>
    </location>
</feature>
<organism evidence="4 5">
    <name type="scientific">Hyphomicrobium nitrativorans NL23</name>
    <dbReference type="NCBI Taxonomy" id="1029756"/>
    <lineage>
        <taxon>Bacteria</taxon>
        <taxon>Pseudomonadati</taxon>
        <taxon>Pseudomonadota</taxon>
        <taxon>Alphaproteobacteria</taxon>
        <taxon>Hyphomicrobiales</taxon>
        <taxon>Hyphomicrobiaceae</taxon>
        <taxon>Hyphomicrobium</taxon>
    </lineage>
</organism>